<dbReference type="EMBL" id="SLTU01000001">
    <property type="protein sequence ID" value="TDA76355.1"/>
    <property type="molecule type" value="Genomic_DNA"/>
</dbReference>
<dbReference type="GO" id="GO:0016757">
    <property type="term" value="F:glycosyltransferase activity"/>
    <property type="evidence" value="ECO:0007669"/>
    <property type="project" value="InterPro"/>
</dbReference>
<dbReference type="EMBL" id="SLTX01000001">
    <property type="protein sequence ID" value="TDB07311.1"/>
    <property type="molecule type" value="Genomic_DNA"/>
</dbReference>
<dbReference type="RefSeq" id="WP_008652432.1">
    <property type="nucleotide sequence ID" value="NZ_CAXSRD010000002.1"/>
</dbReference>
<evidence type="ECO:0000259" key="1">
    <source>
        <dbReference type="Pfam" id="PF00534"/>
    </source>
</evidence>
<proteinExistence type="predicted"/>
<dbReference type="SUPFAM" id="SSF53756">
    <property type="entry name" value="UDP-Glycosyltransferase/glycogen phosphorylase"/>
    <property type="match status" value="1"/>
</dbReference>
<evidence type="ECO:0000313" key="3">
    <source>
        <dbReference type="EMBL" id="TDB07311.1"/>
    </source>
</evidence>
<dbReference type="KEGG" id="bdh:GV66_14520"/>
<dbReference type="PANTHER" id="PTHR12526">
    <property type="entry name" value="GLYCOSYLTRANSFERASE"/>
    <property type="match status" value="1"/>
</dbReference>
<dbReference type="InterPro" id="IPR001296">
    <property type="entry name" value="Glyco_trans_1"/>
</dbReference>
<dbReference type="CDD" id="cd03811">
    <property type="entry name" value="GT4_GT28_WabH-like"/>
    <property type="match status" value="1"/>
</dbReference>
<dbReference type="AlphaFoldDB" id="A0A4R4GI56"/>
<dbReference type="Proteomes" id="UP000294834">
    <property type="component" value="Unassembled WGS sequence"/>
</dbReference>
<name>A0A4R4GI56_9BACT</name>
<dbReference type="Gene3D" id="3.40.50.2000">
    <property type="entry name" value="Glycogen Phosphorylase B"/>
    <property type="match status" value="2"/>
</dbReference>
<feature type="domain" description="Glycosyl transferase family 1" evidence="1">
    <location>
        <begin position="250"/>
        <end position="404"/>
    </location>
</feature>
<sequence>MKNQTSHQNRQPIRHSTTPPRIFIAIQYLEIGGAERSLIGLLNTLDYSRCQVDLFVYRHSGEFMSLIPKEVNLLPEVKKYTTLTRPIREIICEGYWDIAAGRITAHLLDWRYRKRTKAKESQAIFQYVANCTTPFLPSINENWTYDLAISFLTPHNIVRDKVKAQQKWAWIHTDYSFIGINTRRELPVWEAFDRIISISESVSKGFLSKFPSLKCKLMVMENILSETFIREQAELPFDTSFLQAFEGREGQTEHPILLCTVGRFSYPKAIDRAVYICRQLVQQSIDVCWYVVGYGGDELLIRKAIAETGMEKHFVLVGKQINPYPYIKACDIYVQPSRYEGKAVTVREAQILGKSVAITRFPTSSSQLEEGVDGIIIPNNAEGAAEGLAQFIADKQQQEAIKEQLRIRHYGNEKEVDKIYSAIEG</sequence>
<dbReference type="Pfam" id="PF00534">
    <property type="entry name" value="Glycos_transf_1"/>
    <property type="match status" value="1"/>
</dbReference>
<reference evidence="4 5" key="1">
    <citation type="journal article" date="2019" name="Nat. Microbiol.">
        <title>Genomic variation and strain-specific functional adaptation in the human gut microbiome during early life.</title>
        <authorList>
            <person name="Vatanen T."/>
            <person name="Plichta D.R."/>
            <person name="Somani J."/>
            <person name="Munch P.C."/>
            <person name="Arthur T.D."/>
            <person name="Hall A.B."/>
            <person name="Rudolf S."/>
            <person name="Oakeley E.J."/>
            <person name="Ke X."/>
            <person name="Young R.A."/>
            <person name="Haiser H.J."/>
            <person name="Kolde R."/>
            <person name="Yassour M."/>
            <person name="Luopajarvi K."/>
            <person name="Siljander H."/>
            <person name="Virtanen S.M."/>
            <person name="Ilonen J."/>
            <person name="Uibo R."/>
            <person name="Tillmann V."/>
            <person name="Mokurov S."/>
            <person name="Dorshakova N."/>
            <person name="Porter J.A."/>
            <person name="McHardy A.C."/>
            <person name="Lahdesmaki H."/>
            <person name="Vlamakis H."/>
            <person name="Huttenhower C."/>
            <person name="Knip M."/>
            <person name="Xavier R.J."/>
        </authorList>
    </citation>
    <scope>NUCLEOTIDE SEQUENCE [LARGE SCALE GENOMIC DNA]</scope>
    <source>
        <strain evidence="2 4">RJX1047</strain>
        <strain evidence="3 5">RJX1052</strain>
    </source>
</reference>
<keyword evidence="2" id="KW-0808">Transferase</keyword>
<evidence type="ECO:0000313" key="4">
    <source>
        <dbReference type="Proteomes" id="UP000294527"/>
    </source>
</evidence>
<comment type="caution">
    <text evidence="2">The sequence shown here is derived from an EMBL/GenBank/DDBJ whole genome shotgun (WGS) entry which is preliminary data.</text>
</comment>
<gene>
    <name evidence="2" type="ORF">E1I98_08290</name>
    <name evidence="3" type="ORF">E1J06_07750</name>
</gene>
<dbReference type="Proteomes" id="UP000294527">
    <property type="component" value="Unassembled WGS sequence"/>
</dbReference>
<organism evidence="2 4">
    <name type="scientific">Phocaeicola dorei</name>
    <dbReference type="NCBI Taxonomy" id="357276"/>
    <lineage>
        <taxon>Bacteria</taxon>
        <taxon>Pseudomonadati</taxon>
        <taxon>Bacteroidota</taxon>
        <taxon>Bacteroidia</taxon>
        <taxon>Bacteroidales</taxon>
        <taxon>Bacteroidaceae</taxon>
        <taxon>Phocaeicola</taxon>
    </lineage>
</organism>
<evidence type="ECO:0000313" key="2">
    <source>
        <dbReference type="EMBL" id="TDA76355.1"/>
    </source>
</evidence>
<evidence type="ECO:0000313" key="5">
    <source>
        <dbReference type="Proteomes" id="UP000294834"/>
    </source>
</evidence>
<protein>
    <submittedName>
        <fullName evidence="2">Glycosyltransferase</fullName>
    </submittedName>
</protein>
<accession>A0A4R4GI56</accession>